<proteinExistence type="predicted"/>
<comment type="caution">
    <text evidence="1">The sequence shown here is derived from an EMBL/GenBank/DDBJ whole genome shotgun (WGS) entry which is preliminary data.</text>
</comment>
<gene>
    <name evidence="1" type="ORF">PR048_022260</name>
</gene>
<accession>A0ABQ9H0J2</accession>
<name>A0ABQ9H0J2_9NEOP</name>
<protein>
    <submittedName>
        <fullName evidence="1">Uncharacterized protein</fullName>
    </submittedName>
</protein>
<evidence type="ECO:0000313" key="1">
    <source>
        <dbReference type="EMBL" id="KAJ8877803.1"/>
    </source>
</evidence>
<keyword evidence="2" id="KW-1185">Reference proteome</keyword>
<sequence length="384" mass="42526">MRLCGSPDAAQASRSIRYSHRPACNPTRSSGGVHYYRTQSSATPSNDWETLHAVRLRAPPTCRSVGTKHIATHSPLRSAHTSEWKKRTKLLYDSDGGGKMKRLEPQVRRGPWFYCLLRLSEECSRSLTSFSQRDSGALNLPDGRPETINIATGLRDASCAGRFDYSPPALANRARFSAGSLSDFRTWESCRTPPLVGGFPRGSLPSPPPAFAFRRCSLYPPHCTLIGSRDPGRRLSLVTRDAIVRWARRRCRDVSMLSLTHLIPACENPVTGPGNWARFALVGGERVNRSATVAPCEILIRHPRPGHRIFASAGRCSCSAGFLGDLPFTRPFIPTPLHIHFNHLIGSQDLARRYGMKAELQQGFRNVGSNNEWTITVLSVLTTL</sequence>
<organism evidence="1 2">
    <name type="scientific">Dryococelus australis</name>
    <dbReference type="NCBI Taxonomy" id="614101"/>
    <lineage>
        <taxon>Eukaryota</taxon>
        <taxon>Metazoa</taxon>
        <taxon>Ecdysozoa</taxon>
        <taxon>Arthropoda</taxon>
        <taxon>Hexapoda</taxon>
        <taxon>Insecta</taxon>
        <taxon>Pterygota</taxon>
        <taxon>Neoptera</taxon>
        <taxon>Polyneoptera</taxon>
        <taxon>Phasmatodea</taxon>
        <taxon>Verophasmatodea</taxon>
        <taxon>Anareolatae</taxon>
        <taxon>Phasmatidae</taxon>
        <taxon>Eurycanthinae</taxon>
        <taxon>Dryococelus</taxon>
    </lineage>
</organism>
<evidence type="ECO:0000313" key="2">
    <source>
        <dbReference type="Proteomes" id="UP001159363"/>
    </source>
</evidence>
<reference evidence="1 2" key="1">
    <citation type="submission" date="2023-02" db="EMBL/GenBank/DDBJ databases">
        <title>LHISI_Scaffold_Assembly.</title>
        <authorList>
            <person name="Stuart O.P."/>
            <person name="Cleave R."/>
            <person name="Magrath M.J.L."/>
            <person name="Mikheyev A.S."/>
        </authorList>
    </citation>
    <scope>NUCLEOTIDE SEQUENCE [LARGE SCALE GENOMIC DNA]</scope>
    <source>
        <strain evidence="1">Daus_M_001</strain>
        <tissue evidence="1">Leg muscle</tissue>
    </source>
</reference>
<dbReference type="EMBL" id="JARBHB010000008">
    <property type="protein sequence ID" value="KAJ8877803.1"/>
    <property type="molecule type" value="Genomic_DNA"/>
</dbReference>
<dbReference type="Proteomes" id="UP001159363">
    <property type="component" value="Chromosome 7"/>
</dbReference>